<proteinExistence type="predicted"/>
<sequence>MSSTKESDTKSSSEYEIAYRSTIQPRTAVRTQTRTSGAYSVGGPVGGGGGKLNKTGTNTKIRKFLPDTYRRVTWRTFDYMGT</sequence>
<dbReference type="EMBL" id="JBGFUD010019202">
    <property type="protein sequence ID" value="MFH4984610.1"/>
    <property type="molecule type" value="Genomic_DNA"/>
</dbReference>
<organism evidence="2 3">
    <name type="scientific">Gnathostoma spinigerum</name>
    <dbReference type="NCBI Taxonomy" id="75299"/>
    <lineage>
        <taxon>Eukaryota</taxon>
        <taxon>Metazoa</taxon>
        <taxon>Ecdysozoa</taxon>
        <taxon>Nematoda</taxon>
        <taxon>Chromadorea</taxon>
        <taxon>Rhabditida</taxon>
        <taxon>Spirurina</taxon>
        <taxon>Gnathostomatomorpha</taxon>
        <taxon>Gnathostomatoidea</taxon>
        <taxon>Gnathostomatidae</taxon>
        <taxon>Gnathostoma</taxon>
    </lineage>
</organism>
<reference evidence="2 3" key="1">
    <citation type="submission" date="2024-08" db="EMBL/GenBank/DDBJ databases">
        <title>Gnathostoma spinigerum genome.</title>
        <authorList>
            <person name="Gonzalez-Bertolin B."/>
            <person name="Monzon S."/>
            <person name="Zaballos A."/>
            <person name="Jimenez P."/>
            <person name="Dekumyoy P."/>
            <person name="Varona S."/>
            <person name="Cuesta I."/>
            <person name="Sumanam S."/>
            <person name="Adisakwattana P."/>
            <person name="Gasser R.B."/>
            <person name="Hernandez-Gonzalez A."/>
            <person name="Young N.D."/>
            <person name="Perteguer M.J."/>
        </authorList>
    </citation>
    <scope>NUCLEOTIDE SEQUENCE [LARGE SCALE GENOMIC DNA]</scope>
    <source>
        <strain evidence="2">AL3</strain>
        <tissue evidence="2">Liver</tissue>
    </source>
</reference>
<name>A0ABD6EYS4_9BILA</name>
<comment type="caution">
    <text evidence="2">The sequence shown here is derived from an EMBL/GenBank/DDBJ whole genome shotgun (WGS) entry which is preliminary data.</text>
</comment>
<evidence type="ECO:0000256" key="1">
    <source>
        <dbReference type="SAM" id="MobiDB-lite"/>
    </source>
</evidence>
<feature type="region of interest" description="Disordered" evidence="1">
    <location>
        <begin position="1"/>
        <end position="57"/>
    </location>
</feature>
<accession>A0ABD6EYS4</accession>
<keyword evidence="3" id="KW-1185">Reference proteome</keyword>
<dbReference type="Proteomes" id="UP001608902">
    <property type="component" value="Unassembled WGS sequence"/>
</dbReference>
<feature type="compositionally biased region" description="Basic and acidic residues" evidence="1">
    <location>
        <begin position="1"/>
        <end position="13"/>
    </location>
</feature>
<feature type="compositionally biased region" description="Polar residues" evidence="1">
    <location>
        <begin position="21"/>
        <end position="38"/>
    </location>
</feature>
<evidence type="ECO:0000313" key="2">
    <source>
        <dbReference type="EMBL" id="MFH4984610.1"/>
    </source>
</evidence>
<gene>
    <name evidence="2" type="ORF">AB6A40_011319</name>
</gene>
<evidence type="ECO:0000313" key="3">
    <source>
        <dbReference type="Proteomes" id="UP001608902"/>
    </source>
</evidence>
<protein>
    <submittedName>
        <fullName evidence="2">Uncharacterized protein</fullName>
    </submittedName>
</protein>
<dbReference type="AlphaFoldDB" id="A0ABD6EYS4"/>